<dbReference type="EMBL" id="CAJOBI010018835">
    <property type="protein sequence ID" value="CAF4202773.1"/>
    <property type="molecule type" value="Genomic_DNA"/>
</dbReference>
<name>A0A8S2S7C6_9BILA</name>
<protein>
    <submittedName>
        <fullName evidence="1">Uncharacterized protein</fullName>
    </submittedName>
</protein>
<comment type="caution">
    <text evidence="1">The sequence shown here is derived from an EMBL/GenBank/DDBJ whole genome shotgun (WGS) entry which is preliminary data.</text>
</comment>
<dbReference type="AlphaFoldDB" id="A0A8S2S7C6"/>
<dbReference type="Proteomes" id="UP000676336">
    <property type="component" value="Unassembled WGS sequence"/>
</dbReference>
<evidence type="ECO:0000313" key="1">
    <source>
        <dbReference type="EMBL" id="CAF4202773.1"/>
    </source>
</evidence>
<gene>
    <name evidence="1" type="ORF">SMN809_LOCUS21965</name>
</gene>
<evidence type="ECO:0000313" key="2">
    <source>
        <dbReference type="Proteomes" id="UP000676336"/>
    </source>
</evidence>
<organism evidence="1 2">
    <name type="scientific">Rotaria magnacalcarata</name>
    <dbReference type="NCBI Taxonomy" id="392030"/>
    <lineage>
        <taxon>Eukaryota</taxon>
        <taxon>Metazoa</taxon>
        <taxon>Spiralia</taxon>
        <taxon>Gnathifera</taxon>
        <taxon>Rotifera</taxon>
        <taxon>Eurotatoria</taxon>
        <taxon>Bdelloidea</taxon>
        <taxon>Philodinida</taxon>
        <taxon>Philodinidae</taxon>
        <taxon>Rotaria</taxon>
    </lineage>
</organism>
<feature type="non-terminal residue" evidence="1">
    <location>
        <position position="1"/>
    </location>
</feature>
<accession>A0A8S2S7C6</accession>
<sequence>QCNSQLERAQQAVNFNQQWQSLLAIIHTSFGTYQEQLMEIRQEQKLLIHLDAIQNIQQSRLQCEQNMKQLETLATSGFTHSTKKESIRTQIR</sequence>
<proteinExistence type="predicted"/>
<reference evidence="1" key="1">
    <citation type="submission" date="2021-02" db="EMBL/GenBank/DDBJ databases">
        <authorList>
            <person name="Nowell W R."/>
        </authorList>
    </citation>
    <scope>NUCLEOTIDE SEQUENCE</scope>
</reference>